<dbReference type="PROSITE" id="PS50048">
    <property type="entry name" value="ZN2_CY6_FUNGAL_2"/>
    <property type="match status" value="1"/>
</dbReference>
<dbReference type="InterPro" id="IPR001138">
    <property type="entry name" value="Zn2Cys6_DnaBD"/>
</dbReference>
<dbReference type="GO" id="GO:0003677">
    <property type="term" value="F:DNA binding"/>
    <property type="evidence" value="ECO:0007669"/>
    <property type="project" value="InterPro"/>
</dbReference>
<feature type="domain" description="Zn(2)-C6 fungal-type" evidence="7">
    <location>
        <begin position="15"/>
        <end position="45"/>
    </location>
</feature>
<evidence type="ECO:0000256" key="1">
    <source>
        <dbReference type="ARBA" id="ARBA00004123"/>
    </source>
</evidence>
<evidence type="ECO:0000313" key="8">
    <source>
        <dbReference type="EMBL" id="RCI03503.1"/>
    </source>
</evidence>
<dbReference type="Pfam" id="PF00172">
    <property type="entry name" value="Zn_clus"/>
    <property type="match status" value="1"/>
</dbReference>
<dbReference type="InterPro" id="IPR050815">
    <property type="entry name" value="TF_fung"/>
</dbReference>
<evidence type="ECO:0000256" key="6">
    <source>
        <dbReference type="SAM" id="MobiDB-lite"/>
    </source>
</evidence>
<reference evidence="8 9" key="1">
    <citation type="journal article" date="2018" name="G3 (Bethesda)">
        <title>Phylogenetic and Phylogenomic Definition of Rhizopus Species.</title>
        <authorList>
            <person name="Gryganskyi A.P."/>
            <person name="Golan J."/>
            <person name="Dolatabadi S."/>
            <person name="Mondo S."/>
            <person name="Robb S."/>
            <person name="Idnurm A."/>
            <person name="Muszewska A."/>
            <person name="Steczkiewicz K."/>
            <person name="Masonjones S."/>
            <person name="Liao H.L."/>
            <person name="Gajdeczka M.T."/>
            <person name="Anike F."/>
            <person name="Vuek A."/>
            <person name="Anishchenko I.M."/>
            <person name="Voigt K."/>
            <person name="de Hoog G.S."/>
            <person name="Smith M.E."/>
            <person name="Heitman J."/>
            <person name="Vilgalys R."/>
            <person name="Stajich J.E."/>
        </authorList>
    </citation>
    <scope>NUCLEOTIDE SEQUENCE [LARGE SCALE GENOMIC DNA]</scope>
    <source>
        <strain evidence="8 9">LSU 92-RS-03</strain>
    </source>
</reference>
<dbReference type="PANTHER" id="PTHR47338">
    <property type="entry name" value="ZN(II)2CYS6 TRANSCRIPTION FACTOR (EUROFUNG)-RELATED"/>
    <property type="match status" value="1"/>
</dbReference>
<keyword evidence="3" id="KW-0805">Transcription regulation</keyword>
<evidence type="ECO:0000259" key="7">
    <source>
        <dbReference type="PROSITE" id="PS50048"/>
    </source>
</evidence>
<dbReference type="SUPFAM" id="SSF57701">
    <property type="entry name" value="Zn2/Cys6 DNA-binding domain"/>
    <property type="match status" value="1"/>
</dbReference>
<evidence type="ECO:0000256" key="4">
    <source>
        <dbReference type="ARBA" id="ARBA00023163"/>
    </source>
</evidence>
<gene>
    <name evidence="8" type="ORF">CU098_007196</name>
</gene>
<dbReference type="GO" id="GO:0000981">
    <property type="term" value="F:DNA-binding transcription factor activity, RNA polymerase II-specific"/>
    <property type="evidence" value="ECO:0007669"/>
    <property type="project" value="InterPro"/>
</dbReference>
<dbReference type="InterPro" id="IPR036864">
    <property type="entry name" value="Zn2-C6_fun-type_DNA-bd_sf"/>
</dbReference>
<dbReference type="AlphaFoldDB" id="A0A367KMP7"/>
<dbReference type="SMART" id="SM00906">
    <property type="entry name" value="Fungal_trans"/>
    <property type="match status" value="1"/>
</dbReference>
<feature type="region of interest" description="Disordered" evidence="6">
    <location>
        <begin position="124"/>
        <end position="143"/>
    </location>
</feature>
<dbReference type="Gene3D" id="4.10.240.10">
    <property type="entry name" value="Zn(2)-C6 fungal-type DNA-binding domain"/>
    <property type="match status" value="1"/>
</dbReference>
<keyword evidence="9" id="KW-1185">Reference proteome</keyword>
<dbReference type="GO" id="GO:0005634">
    <property type="term" value="C:nucleus"/>
    <property type="evidence" value="ECO:0007669"/>
    <property type="project" value="UniProtKB-SubCell"/>
</dbReference>
<protein>
    <recommendedName>
        <fullName evidence="7">Zn(2)-C6 fungal-type domain-containing protein</fullName>
    </recommendedName>
</protein>
<proteinExistence type="predicted"/>
<name>A0A367KMP7_RHIST</name>
<keyword evidence="4" id="KW-0804">Transcription</keyword>
<dbReference type="PANTHER" id="PTHR47338:SF5">
    <property type="entry name" value="ZN(II)2CYS6 TRANSCRIPTION FACTOR (EUROFUNG)"/>
    <property type="match status" value="1"/>
</dbReference>
<dbReference type="SMART" id="SM00066">
    <property type="entry name" value="GAL4"/>
    <property type="match status" value="1"/>
</dbReference>
<comment type="caution">
    <text evidence="8">The sequence shown here is derived from an EMBL/GenBank/DDBJ whole genome shotgun (WGS) entry which is preliminary data.</text>
</comment>
<keyword evidence="5" id="KW-0539">Nucleus</keyword>
<dbReference type="CDD" id="cd00067">
    <property type="entry name" value="GAL4"/>
    <property type="match status" value="1"/>
</dbReference>
<evidence type="ECO:0000313" key="9">
    <source>
        <dbReference type="Proteomes" id="UP000253551"/>
    </source>
</evidence>
<dbReference type="STRING" id="4846.A0A367KMP7"/>
<dbReference type="Pfam" id="PF04082">
    <property type="entry name" value="Fungal_trans"/>
    <property type="match status" value="1"/>
</dbReference>
<dbReference type="Proteomes" id="UP000253551">
    <property type="component" value="Unassembled WGS sequence"/>
</dbReference>
<accession>A0A367KMP7</accession>
<dbReference type="OrthoDB" id="2123952at2759"/>
<evidence type="ECO:0000256" key="3">
    <source>
        <dbReference type="ARBA" id="ARBA00023015"/>
    </source>
</evidence>
<sequence length="675" mass="76812">MSEQPETKKRRLTLACNVCRAKKIKCDGIKPACGKCIKFNKECTYTSVIRKRGPKQGHIDLLEQRLKKMEELISGTRLIPDMTQQQQPSIQPQTIQQPLPITPTPKITPPTIAPPITAPPAAPAPQFSYFNSTSPPQTESTWPDSDTIDHLVPLFFKHLEVFSPFANPTGLMQSIKNKTCEKFLLWSILSVAARFSNRLTNVGSPRWMSGEKFSDEARKLIPEVIEAPCLEHLQGLLIMALHEYGCARGPRLWTYSGLAIRMALELDLHKEPMAEQEDKLMSMDNWLWYETQRRTFWRTFIEDKVTSATTGRPQMMDVGDVSTLLPVWNSALDFNSINEFYQQSLDGSELICYRVVRDPHTRDIKGILVTPIDMSIPANMPLLSHIGLDSRFIELFVIAGKISQFINRGYKDDASSSSVIESTEIENLNERLDDWVARLPLSLRNTPANLEHFRNETSHKATQFVVSHVLHNALIVLLNRPSLVLADMPQLNTTSSRIQEKIHQSVDRCLAAADNVTVMLKDLYSKVDIVPPLVIYFVYITATVMVNNAFSTNPTHCQKAERALDEFYQFFNDMKTFWAMTDKLYFLIRDLYAVHKKAFSTHKHGQLIGDGDERFRLKSPLADMSLSTSDYATELDWQKQGTQEPGAFSFPKVNSTNLSPFDVWLQEQQLAQKKQ</sequence>
<evidence type="ECO:0000256" key="5">
    <source>
        <dbReference type="ARBA" id="ARBA00023242"/>
    </source>
</evidence>
<evidence type="ECO:0000256" key="2">
    <source>
        <dbReference type="ARBA" id="ARBA00022723"/>
    </source>
</evidence>
<dbReference type="GO" id="GO:0006351">
    <property type="term" value="P:DNA-templated transcription"/>
    <property type="evidence" value="ECO:0007669"/>
    <property type="project" value="InterPro"/>
</dbReference>
<organism evidence="8 9">
    <name type="scientific">Rhizopus stolonifer</name>
    <name type="common">Rhizopus nigricans</name>
    <dbReference type="NCBI Taxonomy" id="4846"/>
    <lineage>
        <taxon>Eukaryota</taxon>
        <taxon>Fungi</taxon>
        <taxon>Fungi incertae sedis</taxon>
        <taxon>Mucoromycota</taxon>
        <taxon>Mucoromycotina</taxon>
        <taxon>Mucoromycetes</taxon>
        <taxon>Mucorales</taxon>
        <taxon>Mucorineae</taxon>
        <taxon>Rhizopodaceae</taxon>
        <taxon>Rhizopus</taxon>
    </lineage>
</organism>
<dbReference type="GO" id="GO:0008270">
    <property type="term" value="F:zinc ion binding"/>
    <property type="evidence" value="ECO:0007669"/>
    <property type="project" value="InterPro"/>
</dbReference>
<feature type="compositionally biased region" description="Polar residues" evidence="6">
    <location>
        <begin position="128"/>
        <end position="143"/>
    </location>
</feature>
<comment type="subcellular location">
    <subcellularLocation>
        <location evidence="1">Nucleus</location>
    </subcellularLocation>
</comment>
<dbReference type="InterPro" id="IPR007219">
    <property type="entry name" value="XnlR_reg_dom"/>
</dbReference>
<dbReference type="PROSITE" id="PS00463">
    <property type="entry name" value="ZN2_CY6_FUNGAL_1"/>
    <property type="match status" value="1"/>
</dbReference>
<dbReference type="CDD" id="cd12148">
    <property type="entry name" value="fungal_TF_MHR"/>
    <property type="match status" value="1"/>
</dbReference>
<dbReference type="EMBL" id="PJQM01000994">
    <property type="protein sequence ID" value="RCI03503.1"/>
    <property type="molecule type" value="Genomic_DNA"/>
</dbReference>
<keyword evidence="2" id="KW-0479">Metal-binding</keyword>